<evidence type="ECO:0000259" key="2">
    <source>
        <dbReference type="Pfam" id="PF07727"/>
    </source>
</evidence>
<dbReference type="PANTHER" id="PTHR11439:SF463">
    <property type="entry name" value="REVERSE TRANSCRIPTASE TY1_COPIA-TYPE DOMAIN-CONTAINING PROTEIN"/>
    <property type="match status" value="1"/>
</dbReference>
<evidence type="ECO:0000313" key="5">
    <source>
        <dbReference type="Proteomes" id="UP000298390"/>
    </source>
</evidence>
<dbReference type="Pfam" id="PF07727">
    <property type="entry name" value="RVT_2"/>
    <property type="match status" value="1"/>
</dbReference>
<feature type="compositionally biased region" description="Pro residues" evidence="1">
    <location>
        <begin position="138"/>
        <end position="151"/>
    </location>
</feature>
<sequence>MPTSSLRGAVPWTAWKGNGRKPDVSYFHAFGCLAHVLVQKKDCKAMQPHTRKCIFVGYPEGTKAWQFWDPAARKFTISSHAVFDKRCFPGNLPFINVFGLPLDKIDVSGPADDKGEPAEDVPDAQELHDQGGDDSDDPAPPAPRPQNPLPLPQNARENFPDHPARPPSPPAPLPPAPAPLRPAARRQMDNYDGYRPYPAPSHRLPARSTCFQGSLNNNNLQRRNLLPQHFRVGSTSPASTPEPGQRAETPQRNSPSPDPLMDAPLSPPAAVPAPLPEPVSPPSPTSSDDELDFLHERGKWLKAAQDEVQSLVQNGTFELVQLPPGRKAIGSQWVFRVKRNADGSIERYKGRLVAKGFSQRPGFDYNETFAPTPKWASIRAILVLAALEDLELESVDIFSAYLNGELKEEVYMQQPEGFEQKTPDWVWRLLKALYGLKQAVDFAGTRSCTSVWVYLRDGVRIIIPVFVDDITIAAKSKAAIQRVKDDLRMHFKLRDLGPTSWLLGVKIERDRTKHSLSISQQQYALDVLERYGFANCDPVSTPMEPGLHLSAEMAPKTLSEVREMQNIPYDQAVGSLFYLGHRTHMGNLGRFTKNPGMTHWKAVKHLFRYIKGSLDYKLTYSPASNSELFASYTDADHAGCPDTGRSISGYVIKMGTGAISWSSHLQTIVALSTTEAEFVAAVSAGQEFLWLRNLLTELGFDVSLASKLRIDSLSTLSIAKNFEHHGCIKHLDLRFYWLKDEVAKGRIEIIHLRTSDMPADILTKSLAKPKVLEMVKMLGLGT</sequence>
<dbReference type="STRING" id="34475.A0A4Y9YQU6"/>
<dbReference type="AlphaFoldDB" id="A0A4Y9YQU6"/>
<evidence type="ECO:0000313" key="4">
    <source>
        <dbReference type="EMBL" id="TFY64067.1"/>
    </source>
</evidence>
<feature type="compositionally biased region" description="Pro residues" evidence="1">
    <location>
        <begin position="165"/>
        <end position="180"/>
    </location>
</feature>
<feature type="region of interest" description="Disordered" evidence="1">
    <location>
        <begin position="108"/>
        <end position="217"/>
    </location>
</feature>
<evidence type="ECO:0000259" key="3">
    <source>
        <dbReference type="Pfam" id="PF25597"/>
    </source>
</evidence>
<evidence type="ECO:0000256" key="1">
    <source>
        <dbReference type="SAM" id="MobiDB-lite"/>
    </source>
</evidence>
<feature type="domain" description="Retroviral polymerase SH3-like" evidence="3">
    <location>
        <begin position="32"/>
        <end position="91"/>
    </location>
</feature>
<gene>
    <name evidence="4" type="ORF">EVJ58_g2864</name>
</gene>
<dbReference type="InterPro" id="IPR013103">
    <property type="entry name" value="RVT_2"/>
</dbReference>
<reference evidence="4 5" key="1">
    <citation type="submission" date="2019-01" db="EMBL/GenBank/DDBJ databases">
        <title>Genome sequencing of the rare red list fungi Fomitopsis rosea.</title>
        <authorList>
            <person name="Buettner E."/>
            <person name="Kellner H."/>
        </authorList>
    </citation>
    <scope>NUCLEOTIDE SEQUENCE [LARGE SCALE GENOMIC DNA]</scope>
    <source>
        <strain evidence="4 5">DSM 105464</strain>
    </source>
</reference>
<dbReference type="SUPFAM" id="SSF56672">
    <property type="entry name" value="DNA/RNA polymerases"/>
    <property type="match status" value="1"/>
</dbReference>
<dbReference type="EMBL" id="SEKV01000110">
    <property type="protein sequence ID" value="TFY64067.1"/>
    <property type="molecule type" value="Genomic_DNA"/>
</dbReference>
<feature type="compositionally biased region" description="Basic and acidic residues" evidence="1">
    <location>
        <begin position="108"/>
        <end position="117"/>
    </location>
</feature>
<feature type="domain" description="Reverse transcriptase Ty1/copia-type" evidence="2">
    <location>
        <begin position="314"/>
        <end position="544"/>
    </location>
</feature>
<dbReference type="PANTHER" id="PTHR11439">
    <property type="entry name" value="GAG-POL-RELATED RETROTRANSPOSON"/>
    <property type="match status" value="1"/>
</dbReference>
<dbReference type="CDD" id="cd09272">
    <property type="entry name" value="RNase_HI_RT_Ty1"/>
    <property type="match status" value="1"/>
</dbReference>
<dbReference type="InterPro" id="IPR057670">
    <property type="entry name" value="SH3_retrovirus"/>
</dbReference>
<feature type="compositionally biased region" description="Pro residues" evidence="1">
    <location>
        <begin position="265"/>
        <end position="284"/>
    </location>
</feature>
<organism evidence="4 5">
    <name type="scientific">Rhodofomes roseus</name>
    <dbReference type="NCBI Taxonomy" id="34475"/>
    <lineage>
        <taxon>Eukaryota</taxon>
        <taxon>Fungi</taxon>
        <taxon>Dikarya</taxon>
        <taxon>Basidiomycota</taxon>
        <taxon>Agaricomycotina</taxon>
        <taxon>Agaricomycetes</taxon>
        <taxon>Polyporales</taxon>
        <taxon>Rhodofomes</taxon>
    </lineage>
</organism>
<accession>A0A4Y9YQU6</accession>
<dbReference type="Proteomes" id="UP000298390">
    <property type="component" value="Unassembled WGS sequence"/>
</dbReference>
<feature type="region of interest" description="Disordered" evidence="1">
    <location>
        <begin position="231"/>
        <end position="290"/>
    </location>
</feature>
<proteinExistence type="predicted"/>
<comment type="caution">
    <text evidence="4">The sequence shown here is derived from an EMBL/GenBank/DDBJ whole genome shotgun (WGS) entry which is preliminary data.</text>
</comment>
<dbReference type="Pfam" id="PF25597">
    <property type="entry name" value="SH3_retrovirus"/>
    <property type="match status" value="1"/>
</dbReference>
<name>A0A4Y9YQU6_9APHY</name>
<protein>
    <submittedName>
        <fullName evidence="4">Uncharacterized protein</fullName>
    </submittedName>
</protein>
<dbReference type="InterPro" id="IPR043502">
    <property type="entry name" value="DNA/RNA_pol_sf"/>
</dbReference>